<reference evidence="3 4" key="1">
    <citation type="submission" date="2023-08" db="EMBL/GenBank/DDBJ databases">
        <title>Implementing the SeqCode for naming new Mesorhizobium species isolated from Vachellia karroo root nodules.</title>
        <authorList>
            <person name="Van Lill M."/>
        </authorList>
    </citation>
    <scope>NUCLEOTIDE SEQUENCE [LARGE SCALE GENOMIC DNA]</scope>
    <source>
        <strain evidence="3 4">VK24D</strain>
    </source>
</reference>
<proteinExistence type="predicted"/>
<evidence type="ECO:0000313" key="3">
    <source>
        <dbReference type="EMBL" id="MDX8482553.1"/>
    </source>
</evidence>
<dbReference type="EMBL" id="JAVIIW010000052">
    <property type="protein sequence ID" value="MDX8482553.1"/>
    <property type="molecule type" value="Genomic_DNA"/>
</dbReference>
<keyword evidence="4" id="KW-1185">Reference proteome</keyword>
<dbReference type="Gene3D" id="3.40.309.10">
    <property type="entry name" value="Aldehyde Dehydrogenase, Chain A, domain 2"/>
    <property type="match status" value="1"/>
</dbReference>
<dbReference type="InterPro" id="IPR015590">
    <property type="entry name" value="Aldehyde_DH_dom"/>
</dbReference>
<sequence length="487" mass="51478">MSKREYGIWINGGSELPAGCTVFERMSPSTGECVARVHLAGTAEVERAIALAKETFKDGAWKGAPASERGKILLHWADLITKELDPLSRIEADEAGKTIAAARGEIEWSVELLRYAASLAWSIPGRVVNHEGAEKLGLVTYEPLPVIGMILPWNFPSVTLFQKLPYALVAGCSVVIKPSELTAGTAIEYARLAKEAGIPDGVLAVLPGVGEVVGEAMCLHPAIDMISFTGSTAVGRKIASLAGQSLKKVALELGGKGANIVFADANLDAAVGGALAAFTINQGEECCAGGRLLVEEAIASDFVAMLAEKAKALKLGTPDDVDADLGPMIHEHHHRKVLGYIQKAKDEGATLVVGGGAPREVALESGYFIEPTIFTGVDPSMTIFKEEIFGPVLGVTTFRSVSQAIELANLTHYGLANGVWTSNIDTAMAVSSALESGFVYVNSYLETVPQLPFGGRKSSGLGRENGPEGLLEFMQAKSTFVRMRPSV</sequence>
<name>A0ABU4Y6M6_9HYPH</name>
<keyword evidence="1" id="KW-0560">Oxidoreductase</keyword>
<dbReference type="Pfam" id="PF00171">
    <property type="entry name" value="Aldedh"/>
    <property type="match status" value="1"/>
</dbReference>
<dbReference type="Gene3D" id="3.40.605.10">
    <property type="entry name" value="Aldehyde Dehydrogenase, Chain A, domain 1"/>
    <property type="match status" value="1"/>
</dbReference>
<dbReference type="InterPro" id="IPR016161">
    <property type="entry name" value="Ald_DH/histidinol_DH"/>
</dbReference>
<accession>A0ABU4Y6M6</accession>
<gene>
    <name evidence="3" type="ORF">RFN28_29445</name>
</gene>
<organism evidence="3 4">
    <name type="scientific">Mesorhizobium album</name>
    <dbReference type="NCBI Taxonomy" id="3072314"/>
    <lineage>
        <taxon>Bacteria</taxon>
        <taxon>Pseudomonadati</taxon>
        <taxon>Pseudomonadota</taxon>
        <taxon>Alphaproteobacteria</taxon>
        <taxon>Hyphomicrobiales</taxon>
        <taxon>Phyllobacteriaceae</taxon>
        <taxon>Mesorhizobium</taxon>
    </lineage>
</organism>
<protein>
    <submittedName>
        <fullName evidence="3">Aldehyde dehydrogenase family protein</fullName>
    </submittedName>
</protein>
<comment type="caution">
    <text evidence="3">The sequence shown here is derived from an EMBL/GenBank/DDBJ whole genome shotgun (WGS) entry which is preliminary data.</text>
</comment>
<feature type="domain" description="Aldehyde dehydrogenase" evidence="2">
    <location>
        <begin position="23"/>
        <end position="478"/>
    </location>
</feature>
<dbReference type="RefSeq" id="WP_320290647.1">
    <property type="nucleotide sequence ID" value="NZ_JAVIIW010000052.1"/>
</dbReference>
<dbReference type="InterPro" id="IPR016162">
    <property type="entry name" value="Ald_DH_N"/>
</dbReference>
<evidence type="ECO:0000259" key="2">
    <source>
        <dbReference type="Pfam" id="PF00171"/>
    </source>
</evidence>
<dbReference type="PANTHER" id="PTHR11699">
    <property type="entry name" value="ALDEHYDE DEHYDROGENASE-RELATED"/>
    <property type="match status" value="1"/>
</dbReference>
<dbReference type="SUPFAM" id="SSF53720">
    <property type="entry name" value="ALDH-like"/>
    <property type="match status" value="1"/>
</dbReference>
<evidence type="ECO:0000313" key="4">
    <source>
        <dbReference type="Proteomes" id="UP001287059"/>
    </source>
</evidence>
<dbReference type="InterPro" id="IPR016163">
    <property type="entry name" value="Ald_DH_C"/>
</dbReference>
<dbReference type="Proteomes" id="UP001287059">
    <property type="component" value="Unassembled WGS sequence"/>
</dbReference>
<evidence type="ECO:0000256" key="1">
    <source>
        <dbReference type="ARBA" id="ARBA00023002"/>
    </source>
</evidence>